<keyword evidence="2" id="KW-0472">Membrane</keyword>
<evidence type="ECO:0000313" key="5">
    <source>
        <dbReference type="Proteomes" id="UP000444721"/>
    </source>
</evidence>
<dbReference type="Pfam" id="PF02181">
    <property type="entry name" value="FH2"/>
    <property type="match status" value="1"/>
</dbReference>
<evidence type="ECO:0000256" key="1">
    <source>
        <dbReference type="SAM" id="MobiDB-lite"/>
    </source>
</evidence>
<feature type="transmembrane region" description="Helical" evidence="2">
    <location>
        <begin position="129"/>
        <end position="153"/>
    </location>
</feature>
<protein>
    <recommendedName>
        <fullName evidence="3">FH2 domain-containing protein</fullName>
    </recommendedName>
</protein>
<dbReference type="VEuPathDB" id="AmoebaDB:FDP41_009252"/>
<dbReference type="AlphaFoldDB" id="A0A6A5BH52"/>
<dbReference type="EMBL" id="VFQX01000068">
    <property type="protein sequence ID" value="KAF0972349.1"/>
    <property type="molecule type" value="Genomic_DNA"/>
</dbReference>
<evidence type="ECO:0000256" key="2">
    <source>
        <dbReference type="SAM" id="Phobius"/>
    </source>
</evidence>
<name>A0A6A5BH52_NAEFO</name>
<keyword evidence="2" id="KW-1133">Transmembrane helix</keyword>
<dbReference type="OrthoDB" id="1668162at2759"/>
<dbReference type="SMART" id="SM00498">
    <property type="entry name" value="FH2"/>
    <property type="match status" value="1"/>
</dbReference>
<organism evidence="4 5">
    <name type="scientific">Naegleria fowleri</name>
    <name type="common">Brain eating amoeba</name>
    <dbReference type="NCBI Taxonomy" id="5763"/>
    <lineage>
        <taxon>Eukaryota</taxon>
        <taxon>Discoba</taxon>
        <taxon>Heterolobosea</taxon>
        <taxon>Tetramitia</taxon>
        <taxon>Eutetramitia</taxon>
        <taxon>Vahlkampfiidae</taxon>
        <taxon>Naegleria</taxon>
    </lineage>
</organism>
<dbReference type="PANTHER" id="PTHR45725">
    <property type="entry name" value="FORMIN HOMOLOGY 2 FAMILY MEMBER"/>
    <property type="match status" value="1"/>
</dbReference>
<dbReference type="Proteomes" id="UP000444721">
    <property type="component" value="Unassembled WGS sequence"/>
</dbReference>
<feature type="domain" description="FH2" evidence="3">
    <location>
        <begin position="649"/>
        <end position="1049"/>
    </location>
</feature>
<comment type="caution">
    <text evidence="4">The sequence shown here is derived from an EMBL/GenBank/DDBJ whole genome shotgun (WGS) entry which is preliminary data.</text>
</comment>
<sequence length="1071" mass="122750">MNFKTWLKPSSVVSKSSIMTMVEGFTSKYKLNLYESSVCSFLKFIHKEDEDNNENFEQWLKDKYGDVMLVNFTRQYFSNPNDITGATESANITEIATLSSISHFERITYLFEMCKTMYNFITKTTKQGVIVVVANAQYTCFALLLISSFLTYIEDNEFRSKRMYRTTLEAYYELKKFVTEKPISKVIGSFFTKQQLDTLTIYEPSVVRYCKFFNYLTKVSLPEVEMMSLESISLSTLDVFKKDANRKLTRPAQEELLSFSDPFNPSNIYFVIKQNNQIIYSTYGMQAEYISNPSKKQLEGPHYQFTIQKNACKLIGDFILFGYQMDELGAIQQLFRYTYNTLFLCTQDNGNILTLEKNRLDWAHSNNEIVDSLKLQLRFSYYKSDEEKVNSYKMELDSTVKSCPYYLKGNKVAIRLAHVTNQTHRRNMKSLLNELEVFSLNKETLLKKVDTKSPHKRSFYEVDMDNNLSNIFDDLCISTNNTSSHHNNLFINTTKLTPLRPSSRIATPDTSAKKKMLLSPVTRRGSGKKGTTPSSKRLLSPLVKEQQLLHFTPPSQQPANNSNKENENNGNLLLDFSDPVFDELLMKSNNVPPPPPLPFTKPSASNIPPPPPMMGNIPPPPPVLKSIDMNIPPPPPGMFIPQKKNSTSTFIQKEEDNNIKKLHWQPIKVINANSVWSNTSIDEIKLDLSDFQKMFAKEDATTTSTKLAPKTPSAAQNVTSSVLDMGTNRNVEIILNSLKTLTNQQIMELINILDTSVLTAQHVENLKRLCTVAFSLASKKKELESKSELLRTEQFLLDLLNVKNVEAKLNVIGYMHNLDSFVDSLTTKIKRKQEAIRVVRTSTSFAKVLKYVLTVGNYMNRGKKQLEANGFHISILPKLVDTKSTAAKDVTLMHYLVGLLEKDDLDVYSFEKELENCGACTFGVSITIEAIDTLFREYKQIHNQINYLHEACTSDERELYRTRLHTFHANCSPLLATVSQMYESLKHKYLECCEYFHFTPSNKVVKTEEDEFFSYIKEFTTHYKKAKKDIEQKKMMETKAALQQTNSLAQTIKKRKMGGESTTMNNEQEVV</sequence>
<dbReference type="InterPro" id="IPR015425">
    <property type="entry name" value="FH2_Formin"/>
</dbReference>
<dbReference type="PROSITE" id="PS51444">
    <property type="entry name" value="FH2"/>
    <property type="match status" value="1"/>
</dbReference>
<dbReference type="RefSeq" id="XP_044557064.1">
    <property type="nucleotide sequence ID" value="XM_044713191.1"/>
</dbReference>
<reference evidence="4 5" key="1">
    <citation type="journal article" date="2019" name="Sci. Rep.">
        <title>Nanopore sequencing improves the draft genome of the human pathogenic amoeba Naegleria fowleri.</title>
        <authorList>
            <person name="Liechti N."/>
            <person name="Schurch N."/>
            <person name="Bruggmann R."/>
            <person name="Wittwer M."/>
        </authorList>
    </citation>
    <scope>NUCLEOTIDE SEQUENCE [LARGE SCALE GENOMIC DNA]</scope>
    <source>
        <strain evidence="4 5">ATCC 30894</strain>
    </source>
</reference>
<keyword evidence="5" id="KW-1185">Reference proteome</keyword>
<dbReference type="InterPro" id="IPR051425">
    <property type="entry name" value="Formin_Homology"/>
</dbReference>
<feature type="region of interest" description="Disordered" evidence="1">
    <location>
        <begin position="501"/>
        <end position="540"/>
    </location>
</feature>
<evidence type="ECO:0000313" key="4">
    <source>
        <dbReference type="EMBL" id="KAF0972349.1"/>
    </source>
</evidence>
<dbReference type="OMA" id="ECCEYFH"/>
<dbReference type="GeneID" id="68116469"/>
<accession>A0A6A5BH52</accession>
<proteinExistence type="predicted"/>
<dbReference type="SUPFAM" id="SSF101447">
    <property type="entry name" value="Formin homology 2 domain (FH2 domain)"/>
    <property type="match status" value="1"/>
</dbReference>
<evidence type="ECO:0000259" key="3">
    <source>
        <dbReference type="PROSITE" id="PS51444"/>
    </source>
</evidence>
<keyword evidence="2" id="KW-0812">Transmembrane</keyword>
<dbReference type="InterPro" id="IPR042201">
    <property type="entry name" value="FH2_Formin_sf"/>
</dbReference>
<dbReference type="VEuPathDB" id="AmoebaDB:NfTy_060960"/>
<dbReference type="VEuPathDB" id="AmoebaDB:NF0049040"/>
<dbReference type="Gene3D" id="1.20.58.2220">
    <property type="entry name" value="Formin, FH2 domain"/>
    <property type="match status" value="1"/>
</dbReference>
<dbReference type="PANTHER" id="PTHR45725:SF1">
    <property type="entry name" value="DISHEVELLED ASSOCIATED ACTIVATOR OF MORPHOGENESIS, ISOFORM D"/>
    <property type="match status" value="1"/>
</dbReference>
<gene>
    <name evidence="4" type="ORF">FDP41_009252</name>
</gene>